<name>A0A0L0HC45_SPIPD</name>
<keyword evidence="7 10" id="KW-0067">ATP-binding</keyword>
<dbReference type="GO" id="GO:0017109">
    <property type="term" value="C:glutamate-cysteine ligase complex"/>
    <property type="evidence" value="ECO:0007669"/>
    <property type="project" value="TreeGrafter"/>
</dbReference>
<evidence type="ECO:0000313" key="11">
    <source>
        <dbReference type="EMBL" id="KNC98757.1"/>
    </source>
</evidence>
<evidence type="ECO:0000313" key="12">
    <source>
        <dbReference type="Proteomes" id="UP000053201"/>
    </source>
</evidence>
<evidence type="ECO:0000256" key="2">
    <source>
        <dbReference type="ARBA" id="ARBA00008100"/>
    </source>
</evidence>
<dbReference type="PANTHER" id="PTHR11164:SF0">
    <property type="entry name" value="GLUTAMATE--CYSTEINE LIGASE CATALYTIC SUBUNIT"/>
    <property type="match status" value="1"/>
</dbReference>
<gene>
    <name evidence="11" type="ORF">SPPG_05739</name>
</gene>
<dbReference type="VEuPathDB" id="FungiDB:SPPG_05739"/>
<evidence type="ECO:0000256" key="4">
    <source>
        <dbReference type="ARBA" id="ARBA00022598"/>
    </source>
</evidence>
<evidence type="ECO:0000256" key="9">
    <source>
        <dbReference type="ARBA" id="ARBA00032122"/>
    </source>
</evidence>
<keyword evidence="4 10" id="KW-0436">Ligase</keyword>
<dbReference type="OrthoDB" id="7939818at2759"/>
<evidence type="ECO:0000256" key="8">
    <source>
        <dbReference type="ARBA" id="ARBA00030585"/>
    </source>
</evidence>
<dbReference type="eggNOG" id="KOG3754">
    <property type="taxonomic scope" value="Eukaryota"/>
</dbReference>
<dbReference type="STRING" id="645134.A0A0L0HC45"/>
<keyword evidence="12" id="KW-1185">Reference proteome</keyword>
<dbReference type="RefSeq" id="XP_016606797.1">
    <property type="nucleotide sequence ID" value="XM_016753948.1"/>
</dbReference>
<evidence type="ECO:0000256" key="7">
    <source>
        <dbReference type="ARBA" id="ARBA00022840"/>
    </source>
</evidence>
<proteinExistence type="inferred from homology"/>
<evidence type="ECO:0000256" key="10">
    <source>
        <dbReference type="RuleBase" id="RU367135"/>
    </source>
</evidence>
<evidence type="ECO:0000256" key="6">
    <source>
        <dbReference type="ARBA" id="ARBA00022741"/>
    </source>
</evidence>
<keyword evidence="6 10" id="KW-0547">Nucleotide-binding</keyword>
<dbReference type="Proteomes" id="UP000053201">
    <property type="component" value="Unassembled WGS sequence"/>
</dbReference>
<dbReference type="SUPFAM" id="SSF55931">
    <property type="entry name" value="Glutamine synthetase/guanido kinase"/>
    <property type="match status" value="1"/>
</dbReference>
<dbReference type="GO" id="GO:0004357">
    <property type="term" value="F:glutamate-cysteine ligase activity"/>
    <property type="evidence" value="ECO:0007669"/>
    <property type="project" value="UniProtKB-UniRule"/>
</dbReference>
<evidence type="ECO:0000256" key="5">
    <source>
        <dbReference type="ARBA" id="ARBA00022684"/>
    </source>
</evidence>
<dbReference type="EC" id="6.3.2.2" evidence="3 10"/>
<dbReference type="Pfam" id="PF03074">
    <property type="entry name" value="GCS"/>
    <property type="match status" value="1"/>
</dbReference>
<dbReference type="PANTHER" id="PTHR11164">
    <property type="entry name" value="GLUTAMATE CYSTEINE LIGASE"/>
    <property type="match status" value="1"/>
</dbReference>
<comment type="similarity">
    <text evidence="2 10">Belongs to the glutamate--cysteine ligase type 3 family.</text>
</comment>
<dbReference type="GO" id="GO:0098849">
    <property type="term" value="P:cellular detoxification of cadmium ion"/>
    <property type="evidence" value="ECO:0007669"/>
    <property type="project" value="EnsemblFungi"/>
</dbReference>
<dbReference type="InParanoid" id="A0A0L0HC45"/>
<dbReference type="GO" id="GO:0006750">
    <property type="term" value="P:glutathione biosynthetic process"/>
    <property type="evidence" value="ECO:0007669"/>
    <property type="project" value="UniProtKB-UniRule"/>
</dbReference>
<accession>A0A0L0HC45</accession>
<organism evidence="11 12">
    <name type="scientific">Spizellomyces punctatus (strain DAOM BR117)</name>
    <dbReference type="NCBI Taxonomy" id="645134"/>
    <lineage>
        <taxon>Eukaryota</taxon>
        <taxon>Fungi</taxon>
        <taxon>Fungi incertae sedis</taxon>
        <taxon>Chytridiomycota</taxon>
        <taxon>Chytridiomycota incertae sedis</taxon>
        <taxon>Chytridiomycetes</taxon>
        <taxon>Spizellomycetales</taxon>
        <taxon>Spizellomycetaceae</taxon>
        <taxon>Spizellomyces</taxon>
    </lineage>
</organism>
<dbReference type="InterPro" id="IPR014746">
    <property type="entry name" value="Gln_synth/guanido_kin_cat_dom"/>
</dbReference>
<sequence>MGLLSLGTPLPWAEARKHADHVREHGIVQFLNIWNRIKKRRKDHLLWGDEIEYIVVYFDDDKKRVKVSLRAHDALEKLQKIETDAILRGDVPESSWKPEYGRYMLEGTPGLPYGYTLDDVLGVENNMMRRRKLATSMLRPNEAVLTMTNFPRLGSCHFTEPDAVATPDRGASMSLFIPEEAINPHARFPTLTANIRLRRGSKVAINMPILKDTNTPSPWLEPAPACLASSLTKSLPDAIAAGCSNGTVKETVEVAKHLDKGALPPLPDLVPDALPDHIYMDAMCFGMGCCCLQVTFQACSVEEARRLYDQLAVVAPIMMAISAGAPIFRGYLADVDCRWNVIAGSVDDRTVEERGLKPLSESRFKISKSRYDSISCYLSPGPNYSGGCVLPEEGAPAVNDVAAGPSKGMEYYKEKYNDINPPYDKDIYQKLVAGGVDDLLAKHYAHLFIRDPLVIFQELLEQDDQLSSDHFENIQSTNWQTMRFKPPSPTTPNIGWRVEFRSMEIQLTDRENAAFAIFVVLLVRAILSFDLNLYIPLSKVDENMRRAHNRGAVLREKFWFRQNIIGDKNRRLADLGCRCNGVSNQTVGEAIYGSGYVDGVAAGDEDEDACVEMTIDEIINGKPSAHYLGLVPLVRRYLAIHQPAISQTTREKLDLYIDLVSRKASGDLKTGATWIREFVTSHPSYKKDSVVNEDITWDLCQAINGLAGKEVKGLNC</sequence>
<dbReference type="GO" id="GO:0005524">
    <property type="term" value="F:ATP binding"/>
    <property type="evidence" value="ECO:0007669"/>
    <property type="project" value="UniProtKB-UniRule"/>
</dbReference>
<comment type="pathway">
    <text evidence="1 10">Sulfur metabolism; glutathione biosynthesis; glutathione from L-cysteine and L-glutamate: step 1/2.</text>
</comment>
<reference evidence="11 12" key="1">
    <citation type="submission" date="2009-08" db="EMBL/GenBank/DDBJ databases">
        <title>The Genome Sequence of Spizellomyces punctatus strain DAOM BR117.</title>
        <authorList>
            <consortium name="The Broad Institute Genome Sequencing Platform"/>
            <person name="Russ C."/>
            <person name="Cuomo C."/>
            <person name="Shea T."/>
            <person name="Young S.K."/>
            <person name="Zeng Q."/>
            <person name="Koehrsen M."/>
            <person name="Haas B."/>
            <person name="Borodovsky M."/>
            <person name="Guigo R."/>
            <person name="Alvarado L."/>
            <person name="Berlin A."/>
            <person name="Bochicchio J."/>
            <person name="Borenstein D."/>
            <person name="Chapman S."/>
            <person name="Chen Z."/>
            <person name="Engels R."/>
            <person name="Freedman E."/>
            <person name="Gellesch M."/>
            <person name="Goldberg J."/>
            <person name="Griggs A."/>
            <person name="Gujja S."/>
            <person name="Heiman D."/>
            <person name="Hepburn T."/>
            <person name="Howarth C."/>
            <person name="Jen D."/>
            <person name="Larson L."/>
            <person name="Lewis B."/>
            <person name="Mehta T."/>
            <person name="Park D."/>
            <person name="Pearson M."/>
            <person name="Roberts A."/>
            <person name="Saif S."/>
            <person name="Shenoy N."/>
            <person name="Sisk P."/>
            <person name="Stolte C."/>
            <person name="Sykes S."/>
            <person name="Thomson T."/>
            <person name="Walk T."/>
            <person name="White J."/>
            <person name="Yandava C."/>
            <person name="Burger G."/>
            <person name="Gray M.W."/>
            <person name="Holland P.W.H."/>
            <person name="King N."/>
            <person name="Lang F.B.F."/>
            <person name="Roger A.J."/>
            <person name="Ruiz-Trillo I."/>
            <person name="Lander E."/>
            <person name="Nusbaum C."/>
        </authorList>
    </citation>
    <scope>NUCLEOTIDE SEQUENCE [LARGE SCALE GENOMIC DNA]</scope>
    <source>
        <strain evidence="11 12">DAOM BR117</strain>
    </source>
</reference>
<dbReference type="GeneID" id="27689094"/>
<dbReference type="GO" id="GO:0046938">
    <property type="term" value="P:phytochelatin biosynthetic process"/>
    <property type="evidence" value="ECO:0007669"/>
    <property type="project" value="EnsemblFungi"/>
</dbReference>
<dbReference type="FunCoup" id="A0A0L0HC45">
    <property type="interactions" value="214"/>
</dbReference>
<protein>
    <recommendedName>
        <fullName evidence="3 10">Glutamate--cysteine ligase</fullName>
        <ecNumber evidence="3 10">6.3.2.2</ecNumber>
    </recommendedName>
    <alternativeName>
        <fullName evidence="9 10">Gamma-ECS</fullName>
    </alternativeName>
    <alternativeName>
        <fullName evidence="8 10">Gamma-glutamylcysteine synthetase</fullName>
    </alternativeName>
</protein>
<dbReference type="Gene3D" id="3.30.590.50">
    <property type="match status" value="2"/>
</dbReference>
<dbReference type="OMA" id="IAHMFIR"/>
<dbReference type="UniPathway" id="UPA00142">
    <property type="reaction ID" value="UER00209"/>
</dbReference>
<evidence type="ECO:0000256" key="3">
    <source>
        <dbReference type="ARBA" id="ARBA00012220"/>
    </source>
</evidence>
<evidence type="ECO:0000256" key="1">
    <source>
        <dbReference type="ARBA" id="ARBA00005006"/>
    </source>
</evidence>
<dbReference type="InterPro" id="IPR004308">
    <property type="entry name" value="GCS"/>
</dbReference>
<comment type="catalytic activity">
    <reaction evidence="10">
        <text>L-cysteine + L-glutamate + ATP = gamma-L-glutamyl-L-cysteine + ADP + phosphate + H(+)</text>
        <dbReference type="Rhea" id="RHEA:13285"/>
        <dbReference type="ChEBI" id="CHEBI:15378"/>
        <dbReference type="ChEBI" id="CHEBI:29985"/>
        <dbReference type="ChEBI" id="CHEBI:30616"/>
        <dbReference type="ChEBI" id="CHEBI:35235"/>
        <dbReference type="ChEBI" id="CHEBI:43474"/>
        <dbReference type="ChEBI" id="CHEBI:58173"/>
        <dbReference type="ChEBI" id="CHEBI:456216"/>
        <dbReference type="EC" id="6.3.2.2"/>
    </reaction>
</comment>
<dbReference type="AlphaFoldDB" id="A0A0L0HC45"/>
<dbReference type="EMBL" id="KQ257459">
    <property type="protein sequence ID" value="KNC98757.1"/>
    <property type="molecule type" value="Genomic_DNA"/>
</dbReference>
<dbReference type="Gene3D" id="1.10.8.960">
    <property type="match status" value="1"/>
</dbReference>
<keyword evidence="5 10" id="KW-0317">Glutathione biosynthesis</keyword>